<keyword evidence="1" id="KW-0732">Signal</keyword>
<proteinExistence type="predicted"/>
<name>A0A8J3EHY8_9RHOB</name>
<reference evidence="2" key="1">
    <citation type="journal article" date="2014" name="Int. J. Syst. Evol. Microbiol.">
        <title>Complete genome sequence of Corynebacterium casei LMG S-19264T (=DSM 44701T), isolated from a smear-ripened cheese.</title>
        <authorList>
            <consortium name="US DOE Joint Genome Institute (JGI-PGF)"/>
            <person name="Walter F."/>
            <person name="Albersmeier A."/>
            <person name="Kalinowski J."/>
            <person name="Ruckert C."/>
        </authorList>
    </citation>
    <scope>NUCLEOTIDE SEQUENCE</scope>
    <source>
        <strain evidence="2">CGMCC 1.15762</strain>
    </source>
</reference>
<evidence type="ECO:0000313" key="3">
    <source>
        <dbReference type="Proteomes" id="UP000617145"/>
    </source>
</evidence>
<dbReference type="AlphaFoldDB" id="A0A8J3EHY8"/>
<keyword evidence="3" id="KW-1185">Reference proteome</keyword>
<organism evidence="2 3">
    <name type="scientific">Salipiger pallidus</name>
    <dbReference type="NCBI Taxonomy" id="1775170"/>
    <lineage>
        <taxon>Bacteria</taxon>
        <taxon>Pseudomonadati</taxon>
        <taxon>Pseudomonadota</taxon>
        <taxon>Alphaproteobacteria</taxon>
        <taxon>Rhodobacterales</taxon>
        <taxon>Roseobacteraceae</taxon>
        <taxon>Salipiger</taxon>
    </lineage>
</organism>
<protein>
    <submittedName>
        <fullName evidence="2">Uncharacterized protein</fullName>
    </submittedName>
</protein>
<accession>A0A8J3EHY8</accession>
<comment type="caution">
    <text evidence="2">The sequence shown here is derived from an EMBL/GenBank/DDBJ whole genome shotgun (WGS) entry which is preliminary data.</text>
</comment>
<evidence type="ECO:0000313" key="2">
    <source>
        <dbReference type="EMBL" id="GGG78220.1"/>
    </source>
</evidence>
<reference evidence="2" key="2">
    <citation type="submission" date="2020-09" db="EMBL/GenBank/DDBJ databases">
        <authorList>
            <person name="Sun Q."/>
            <person name="Zhou Y."/>
        </authorList>
    </citation>
    <scope>NUCLEOTIDE SEQUENCE</scope>
    <source>
        <strain evidence="2">CGMCC 1.15762</strain>
    </source>
</reference>
<dbReference type="Proteomes" id="UP000617145">
    <property type="component" value="Unassembled WGS sequence"/>
</dbReference>
<feature type="signal peptide" evidence="1">
    <location>
        <begin position="1"/>
        <end position="32"/>
    </location>
</feature>
<feature type="chain" id="PRO_5035216050" evidence="1">
    <location>
        <begin position="33"/>
        <end position="197"/>
    </location>
</feature>
<dbReference type="EMBL" id="BMJV01000006">
    <property type="protein sequence ID" value="GGG78220.1"/>
    <property type="molecule type" value="Genomic_DNA"/>
</dbReference>
<evidence type="ECO:0000256" key="1">
    <source>
        <dbReference type="SAM" id="SignalP"/>
    </source>
</evidence>
<sequence>MLAGTNAPVKGSPMFRPAATLSLALLAAPASADEITETLQSAITAYEEGDVQYALDELDFARARLVELKTDALAGYLPEAPEGWTRDIDTDAGAAMAMMGGGVATEAAYTSPDGDVYSLQMFADNPMVASMSAIITNAGAMGLRTDRIGRQKFAIQDDQTMGLVANRILIQLDGPDAETRKTLLEAMDFEAMAGFGS</sequence>
<gene>
    <name evidence="2" type="ORF">GCM10011415_28980</name>
</gene>